<protein>
    <submittedName>
        <fullName evidence="3">Uncharacterized protein</fullName>
    </submittedName>
</protein>
<dbReference type="AlphaFoldDB" id="K1RLG6"/>
<evidence type="ECO:0000313" key="3">
    <source>
        <dbReference type="EMBL" id="EKC42430.1"/>
    </source>
</evidence>
<keyword evidence="2" id="KW-0472">Membrane</keyword>
<feature type="transmembrane region" description="Helical" evidence="2">
    <location>
        <begin position="123"/>
        <end position="147"/>
    </location>
</feature>
<dbReference type="HOGENOM" id="CLU_1322047_0_0_1"/>
<evidence type="ECO:0000256" key="1">
    <source>
        <dbReference type="SAM" id="MobiDB-lite"/>
    </source>
</evidence>
<keyword evidence="2" id="KW-0812">Transmembrane</keyword>
<dbReference type="EMBL" id="JH816338">
    <property type="protein sequence ID" value="EKC42430.1"/>
    <property type="molecule type" value="Genomic_DNA"/>
</dbReference>
<feature type="region of interest" description="Disordered" evidence="1">
    <location>
        <begin position="188"/>
        <end position="208"/>
    </location>
</feature>
<organism evidence="3">
    <name type="scientific">Magallana gigas</name>
    <name type="common">Pacific oyster</name>
    <name type="synonym">Crassostrea gigas</name>
    <dbReference type="NCBI Taxonomy" id="29159"/>
    <lineage>
        <taxon>Eukaryota</taxon>
        <taxon>Metazoa</taxon>
        <taxon>Spiralia</taxon>
        <taxon>Lophotrochozoa</taxon>
        <taxon>Mollusca</taxon>
        <taxon>Bivalvia</taxon>
        <taxon>Autobranchia</taxon>
        <taxon>Pteriomorphia</taxon>
        <taxon>Ostreida</taxon>
        <taxon>Ostreoidea</taxon>
        <taxon>Ostreidae</taxon>
        <taxon>Magallana</taxon>
    </lineage>
</organism>
<reference evidence="3" key="1">
    <citation type="journal article" date="2012" name="Nature">
        <title>The oyster genome reveals stress adaptation and complexity of shell formation.</title>
        <authorList>
            <person name="Zhang G."/>
            <person name="Fang X."/>
            <person name="Guo X."/>
            <person name="Li L."/>
            <person name="Luo R."/>
            <person name="Xu F."/>
            <person name="Yang P."/>
            <person name="Zhang L."/>
            <person name="Wang X."/>
            <person name="Qi H."/>
            <person name="Xiong Z."/>
            <person name="Que H."/>
            <person name="Xie Y."/>
            <person name="Holland P.W."/>
            <person name="Paps J."/>
            <person name="Zhu Y."/>
            <person name="Wu F."/>
            <person name="Chen Y."/>
            <person name="Wang J."/>
            <person name="Peng C."/>
            <person name="Meng J."/>
            <person name="Yang L."/>
            <person name="Liu J."/>
            <person name="Wen B."/>
            <person name="Zhang N."/>
            <person name="Huang Z."/>
            <person name="Zhu Q."/>
            <person name="Feng Y."/>
            <person name="Mount A."/>
            <person name="Hedgecock D."/>
            <person name="Xu Z."/>
            <person name="Liu Y."/>
            <person name="Domazet-Loso T."/>
            <person name="Du Y."/>
            <person name="Sun X."/>
            <person name="Zhang S."/>
            <person name="Liu B."/>
            <person name="Cheng P."/>
            <person name="Jiang X."/>
            <person name="Li J."/>
            <person name="Fan D."/>
            <person name="Wang W."/>
            <person name="Fu W."/>
            <person name="Wang T."/>
            <person name="Wang B."/>
            <person name="Zhang J."/>
            <person name="Peng Z."/>
            <person name="Li Y."/>
            <person name="Li N."/>
            <person name="Wang J."/>
            <person name="Chen M."/>
            <person name="He Y."/>
            <person name="Tan F."/>
            <person name="Song X."/>
            <person name="Zheng Q."/>
            <person name="Huang R."/>
            <person name="Yang H."/>
            <person name="Du X."/>
            <person name="Chen L."/>
            <person name="Yang M."/>
            <person name="Gaffney P.M."/>
            <person name="Wang S."/>
            <person name="Luo L."/>
            <person name="She Z."/>
            <person name="Ming Y."/>
            <person name="Huang W."/>
            <person name="Zhang S."/>
            <person name="Huang B."/>
            <person name="Zhang Y."/>
            <person name="Qu T."/>
            <person name="Ni P."/>
            <person name="Miao G."/>
            <person name="Wang J."/>
            <person name="Wang Q."/>
            <person name="Steinberg C.E."/>
            <person name="Wang H."/>
            <person name="Li N."/>
            <person name="Qian L."/>
            <person name="Zhang G."/>
            <person name="Li Y."/>
            <person name="Yang H."/>
            <person name="Liu X."/>
            <person name="Wang J."/>
            <person name="Yin Y."/>
            <person name="Wang J."/>
        </authorList>
    </citation>
    <scope>NUCLEOTIDE SEQUENCE [LARGE SCALE GENOMIC DNA]</scope>
    <source>
        <strain evidence="3">05x7-T-G4-1.051#20</strain>
    </source>
</reference>
<proteinExistence type="predicted"/>
<gene>
    <name evidence="3" type="ORF">CGI_10016343</name>
</gene>
<keyword evidence="2" id="KW-1133">Transmembrane helix</keyword>
<accession>K1RLG6</accession>
<name>K1RLG6_MAGGI</name>
<sequence>MVRNFTTTTVGLVNVKFEDSGTYFYTAEYRGCGFEAAKLFQGEGFVQVNFHAAFPYYMHGKVLDVNGYQMAFEIEKVIEKWLNEFTVYVYNDFGKHDFKFVLEERKLKLNTFDIESFINMNTAAVFGLSGGVVLFVVITSGVVICCIRKLDIHNSTKYNHPTKKQTPTNTGRVCSVCPLRVCQDGPRNDFKQTQSEHEKQTPISEEDN</sequence>
<evidence type="ECO:0000256" key="2">
    <source>
        <dbReference type="SAM" id="Phobius"/>
    </source>
</evidence>
<feature type="compositionally biased region" description="Basic and acidic residues" evidence="1">
    <location>
        <begin position="188"/>
        <end position="200"/>
    </location>
</feature>
<dbReference type="InParanoid" id="K1RLG6"/>